<dbReference type="OrthoDB" id="4419061at2"/>
<dbReference type="Proteomes" id="UP000254467">
    <property type="component" value="Unassembled WGS sequence"/>
</dbReference>
<keyword evidence="3" id="KW-1185">Reference proteome</keyword>
<proteinExistence type="predicted"/>
<accession>A0A376CP91</accession>
<dbReference type="RefSeq" id="WP_018580818.1">
    <property type="nucleotide sequence ID" value="NZ_LDYD01000008.1"/>
</dbReference>
<evidence type="ECO:0000259" key="1">
    <source>
        <dbReference type="Pfam" id="PF02720"/>
    </source>
</evidence>
<name>A0A376CP91_9CORY</name>
<dbReference type="STRING" id="35756.GCA_001044155_02298"/>
<dbReference type="InterPro" id="IPR003870">
    <property type="entry name" value="DUF222"/>
</dbReference>
<dbReference type="EMBL" id="UFXQ01000001">
    <property type="protein sequence ID" value="STC70254.1"/>
    <property type="molecule type" value="Genomic_DNA"/>
</dbReference>
<reference evidence="2 3" key="1">
    <citation type="submission" date="2018-06" db="EMBL/GenBank/DDBJ databases">
        <authorList>
            <consortium name="Pathogen Informatics"/>
            <person name="Doyle S."/>
        </authorList>
    </citation>
    <scope>NUCLEOTIDE SEQUENCE [LARGE SCALE GENOMIC DNA]</scope>
    <source>
        <strain evidence="2 3">NCTC11862</strain>
    </source>
</reference>
<dbReference type="AlphaFoldDB" id="A0A376CP91"/>
<organism evidence="2 3">
    <name type="scientific">Corynebacterium pilosum</name>
    <dbReference type="NCBI Taxonomy" id="35756"/>
    <lineage>
        <taxon>Bacteria</taxon>
        <taxon>Bacillati</taxon>
        <taxon>Actinomycetota</taxon>
        <taxon>Actinomycetes</taxon>
        <taxon>Mycobacteriales</taxon>
        <taxon>Corynebacteriaceae</taxon>
        <taxon>Corynebacterium</taxon>
    </lineage>
</organism>
<sequence length="473" mass="51970">MLNTLEKPPLEHSPTLIDQYGHELNELSARINNEEDFGDLGELLESVGSLKKFLDQLICVVLVRCEDQGNADFSDAQSRGAAALALGVTSHRVSTMVNVARDVTQPTQFQKQFLEAEPNFPATTEAFQRGAISFDSCKTIRDILGDVERSPEWYALEAQFAAMAMHMRPDQLRAHAKMMIMALGMATNKEDREARRGVGIGGQKADLMSTLFGEVDDQLATLLKRLFLDYGKPGALLEEGADDTRTKGQRQHDALKAALMVALEQGGPMAPKRGVASVVATMTVDQLAALNGVAMTDVGTVVSVEDLLEMGAAKHWYLAVLDGTTGNLLHLSRTRRGADMAMYLGLLASQGGDQTPGSNVPAAQCEIHHAIAYAMGGETSEDNLIFISPWTHRKVDDKKENENKYCTVVEDGKIYFREPRYVNRDRPLATNCAPWLYLNPGQQIRYAAKGQSRSWFAHITDDIDPLSRSADRA</sequence>
<protein>
    <submittedName>
        <fullName evidence="2">Domain of uncharacterized function DUF222</fullName>
    </submittedName>
</protein>
<feature type="domain" description="DUF222" evidence="1">
    <location>
        <begin position="77"/>
        <end position="339"/>
    </location>
</feature>
<dbReference type="InterPro" id="IPR003615">
    <property type="entry name" value="HNH_nuc"/>
</dbReference>
<gene>
    <name evidence="2" type="ORF">NCTC11862_02064</name>
</gene>
<evidence type="ECO:0000313" key="3">
    <source>
        <dbReference type="Proteomes" id="UP000254467"/>
    </source>
</evidence>
<dbReference type="CDD" id="cd00085">
    <property type="entry name" value="HNHc"/>
    <property type="match status" value="1"/>
</dbReference>
<evidence type="ECO:0000313" key="2">
    <source>
        <dbReference type="EMBL" id="STC70254.1"/>
    </source>
</evidence>
<dbReference type="Pfam" id="PF02720">
    <property type="entry name" value="DUF222"/>
    <property type="match status" value="1"/>
</dbReference>